<keyword evidence="1" id="KW-0472">Membrane</keyword>
<dbReference type="OrthoDB" id="7406060at2759"/>
<evidence type="ECO:0000313" key="3">
    <source>
        <dbReference type="Proteomes" id="UP001154114"/>
    </source>
</evidence>
<accession>A0A9N8KW71</accession>
<feature type="transmembrane region" description="Helical" evidence="1">
    <location>
        <begin position="80"/>
        <end position="103"/>
    </location>
</feature>
<gene>
    <name evidence="2" type="ORF">CINC_LOCUS8088</name>
</gene>
<reference evidence="2" key="1">
    <citation type="submission" date="2021-12" db="EMBL/GenBank/DDBJ databases">
        <authorList>
            <person name="King R."/>
        </authorList>
    </citation>
    <scope>NUCLEOTIDE SEQUENCE</scope>
</reference>
<feature type="transmembrane region" description="Helical" evidence="1">
    <location>
        <begin position="48"/>
        <end position="68"/>
    </location>
</feature>
<evidence type="ECO:0000256" key="1">
    <source>
        <dbReference type="SAM" id="Phobius"/>
    </source>
</evidence>
<feature type="transmembrane region" description="Helical" evidence="1">
    <location>
        <begin position="20"/>
        <end position="41"/>
    </location>
</feature>
<keyword evidence="3" id="KW-1185">Reference proteome</keyword>
<sequence length="108" mass="12743">MDVHFVIKSFHKIFDFKNEIKWSSAIGITFYHVLGVYWCWHYAFPVKFLTPIFGTFFFLFQLSVFQVPSVTKLLETLRTLFSLSFCNVVNFVFPMTPSVVINAQIFRL</sequence>
<dbReference type="EMBL" id="LR824028">
    <property type="protein sequence ID" value="CAD0205789.1"/>
    <property type="molecule type" value="Genomic_DNA"/>
</dbReference>
<keyword evidence="1" id="KW-0812">Transmembrane</keyword>
<dbReference type="AlphaFoldDB" id="A0A9N8KW71"/>
<protein>
    <submittedName>
        <fullName evidence="2">Uncharacterized protein</fullName>
    </submittedName>
</protein>
<evidence type="ECO:0000313" key="2">
    <source>
        <dbReference type="EMBL" id="CAD0205789.1"/>
    </source>
</evidence>
<keyword evidence="1" id="KW-1133">Transmembrane helix</keyword>
<name>A0A9N8KW71_CHRIL</name>
<organism evidence="2 3">
    <name type="scientific">Chrysodeixis includens</name>
    <name type="common">Soybean looper</name>
    <name type="synonym">Pseudoplusia includens</name>
    <dbReference type="NCBI Taxonomy" id="689277"/>
    <lineage>
        <taxon>Eukaryota</taxon>
        <taxon>Metazoa</taxon>
        <taxon>Ecdysozoa</taxon>
        <taxon>Arthropoda</taxon>
        <taxon>Hexapoda</taxon>
        <taxon>Insecta</taxon>
        <taxon>Pterygota</taxon>
        <taxon>Neoptera</taxon>
        <taxon>Endopterygota</taxon>
        <taxon>Lepidoptera</taxon>
        <taxon>Glossata</taxon>
        <taxon>Ditrysia</taxon>
        <taxon>Noctuoidea</taxon>
        <taxon>Noctuidae</taxon>
        <taxon>Plusiinae</taxon>
        <taxon>Chrysodeixis</taxon>
    </lineage>
</organism>
<proteinExistence type="predicted"/>
<dbReference type="Proteomes" id="UP001154114">
    <property type="component" value="Chromosome 25"/>
</dbReference>